<comment type="caution">
    <text evidence="13">The sequence shown here is derived from an EMBL/GenBank/DDBJ whole genome shotgun (WGS) entry which is preliminary data.</text>
</comment>
<feature type="domain" description="Aminoacyl-transfer RNA synthetases class-II family profile" evidence="12">
    <location>
        <begin position="1"/>
        <end position="396"/>
    </location>
</feature>
<evidence type="ECO:0000256" key="3">
    <source>
        <dbReference type="ARBA" id="ARBA00022490"/>
    </source>
</evidence>
<dbReference type="PIRSF" id="PIRSF001549">
    <property type="entry name" value="His-tRNA_synth"/>
    <property type="match status" value="1"/>
</dbReference>
<name>A0AAE4P361_9FLAO</name>
<gene>
    <name evidence="10" type="primary">hisS</name>
    <name evidence="13" type="ORF">CMU51_19015</name>
</gene>
<evidence type="ECO:0000256" key="7">
    <source>
        <dbReference type="ARBA" id="ARBA00022917"/>
    </source>
</evidence>
<feature type="binding site" evidence="11">
    <location>
        <begin position="297"/>
        <end position="298"/>
    </location>
    <ligand>
        <name>L-histidine</name>
        <dbReference type="ChEBI" id="CHEBI:57595"/>
    </ligand>
</feature>
<keyword evidence="7 10" id="KW-0648">Protein biosynthesis</keyword>
<feature type="binding site" evidence="11">
    <location>
        <begin position="100"/>
        <end position="102"/>
    </location>
    <ligand>
        <name>L-histidine</name>
        <dbReference type="ChEBI" id="CHEBI:57595"/>
    </ligand>
</feature>
<dbReference type="InterPro" id="IPR036621">
    <property type="entry name" value="Anticodon-bd_dom_sf"/>
</dbReference>
<dbReference type="InterPro" id="IPR004154">
    <property type="entry name" value="Anticodon-bd"/>
</dbReference>
<dbReference type="Gene3D" id="3.30.930.10">
    <property type="entry name" value="Bira Bifunctional Protein, Domain 2"/>
    <property type="match status" value="1"/>
</dbReference>
<dbReference type="GO" id="GO:0006427">
    <property type="term" value="P:histidyl-tRNA aminoacylation"/>
    <property type="evidence" value="ECO:0007669"/>
    <property type="project" value="UniProtKB-UniRule"/>
</dbReference>
<dbReference type="Pfam" id="PF13393">
    <property type="entry name" value="tRNA-synt_His"/>
    <property type="match status" value="1"/>
</dbReference>
<dbReference type="GO" id="GO:0004821">
    <property type="term" value="F:histidine-tRNA ligase activity"/>
    <property type="evidence" value="ECO:0007669"/>
    <property type="project" value="UniProtKB-UniRule"/>
</dbReference>
<dbReference type="AlphaFoldDB" id="A0AAE4P361"/>
<dbReference type="Pfam" id="PF03129">
    <property type="entry name" value="HGTP_anticodon"/>
    <property type="match status" value="1"/>
</dbReference>
<dbReference type="EC" id="6.1.1.21" evidence="10"/>
<feature type="binding site" evidence="11">
    <location>
        <position position="293"/>
    </location>
    <ligand>
        <name>L-histidine</name>
        <dbReference type="ChEBI" id="CHEBI:57595"/>
    </ligand>
</feature>
<dbReference type="InterPro" id="IPR041715">
    <property type="entry name" value="HisRS-like_core"/>
</dbReference>
<dbReference type="Proteomes" id="UP001189000">
    <property type="component" value="Unassembled WGS sequence"/>
</dbReference>
<dbReference type="CDD" id="cd00859">
    <property type="entry name" value="HisRS_anticodon"/>
    <property type="match status" value="1"/>
</dbReference>
<feature type="binding site" evidence="11">
    <location>
        <position position="130"/>
    </location>
    <ligand>
        <name>L-histidine</name>
        <dbReference type="ChEBI" id="CHEBI:57595"/>
    </ligand>
</feature>
<evidence type="ECO:0000256" key="1">
    <source>
        <dbReference type="ARBA" id="ARBA00008226"/>
    </source>
</evidence>
<comment type="subcellular location">
    <subcellularLocation>
        <location evidence="10">Cytoplasm</location>
    </subcellularLocation>
</comment>
<feature type="binding site" evidence="11">
    <location>
        <position position="144"/>
    </location>
    <ligand>
        <name>L-histidine</name>
        <dbReference type="ChEBI" id="CHEBI:57595"/>
    </ligand>
</feature>
<dbReference type="EMBL" id="NWGY01000020">
    <property type="protein sequence ID" value="MDV3666147.1"/>
    <property type="molecule type" value="Genomic_DNA"/>
</dbReference>
<evidence type="ECO:0000256" key="10">
    <source>
        <dbReference type="HAMAP-Rule" id="MF_00127"/>
    </source>
</evidence>
<dbReference type="SUPFAM" id="SSF55681">
    <property type="entry name" value="Class II aaRS and biotin synthetases"/>
    <property type="match status" value="1"/>
</dbReference>
<evidence type="ECO:0000313" key="13">
    <source>
        <dbReference type="EMBL" id="MDV3666147.1"/>
    </source>
</evidence>
<feature type="binding site" evidence="11">
    <location>
        <position position="148"/>
    </location>
    <ligand>
        <name>L-histidine</name>
        <dbReference type="ChEBI" id="CHEBI:57595"/>
    </ligand>
</feature>
<dbReference type="SUPFAM" id="SSF52954">
    <property type="entry name" value="Class II aaRS ABD-related"/>
    <property type="match status" value="1"/>
</dbReference>
<evidence type="ECO:0000256" key="8">
    <source>
        <dbReference type="ARBA" id="ARBA00023146"/>
    </source>
</evidence>
<dbReference type="Gene3D" id="3.40.50.800">
    <property type="entry name" value="Anticodon-binding domain"/>
    <property type="match status" value="1"/>
</dbReference>
<evidence type="ECO:0000256" key="2">
    <source>
        <dbReference type="ARBA" id="ARBA00011738"/>
    </source>
</evidence>
<dbReference type="PANTHER" id="PTHR11476">
    <property type="entry name" value="HISTIDYL-TRNA SYNTHETASE"/>
    <property type="match status" value="1"/>
</dbReference>
<sequence>MKPSLAKGTRDFTAQEVSRRKYIINTLQKNFELFGFQPLETPSFENLSTLTGKYGEEGDRLIFKILNSGNYTDKVNENDWQNKDAKKLTSQISDKALRYDLTVPFARFVAMNHGQLTFPFKRYQIQPVWRADRPQKGRFREFYQCDADVVGSESLWQEVELVQLYFKAFKELGVPVAIQMNNRKILSGLAEYAGITEQLIDFTVALDKLDKIGKDGVIKEMQEKGISNEAIEKLDFLFHQKNNALENLQELKTRFEGVEVGIQGVTELEFVLSKAMELGIENQDLVFNITLARGLDYYTGAIFEVKAKGVEMGSIGGGGRYNNLTEVFGVKNIPGIGISFGLDRTYLVMEELGLFPEKATLKVEYLFANYGEEEAIEAMKLIAQLREKGISAELYPEAAKLKKQFTYAEKKEIPNLVFLGKDEIENANVTIKNLTTGEQETIAQSEFLK</sequence>
<dbReference type="InterPro" id="IPR033656">
    <property type="entry name" value="HisRS_anticodon"/>
</dbReference>
<evidence type="ECO:0000256" key="4">
    <source>
        <dbReference type="ARBA" id="ARBA00022598"/>
    </source>
</evidence>
<evidence type="ECO:0000256" key="9">
    <source>
        <dbReference type="ARBA" id="ARBA00047639"/>
    </source>
</evidence>
<dbReference type="PROSITE" id="PS50862">
    <property type="entry name" value="AA_TRNA_LIGASE_II"/>
    <property type="match status" value="1"/>
</dbReference>
<dbReference type="InterPro" id="IPR006195">
    <property type="entry name" value="aa-tRNA-synth_II"/>
</dbReference>
<dbReference type="InterPro" id="IPR004516">
    <property type="entry name" value="HisRS/HisZ"/>
</dbReference>
<reference evidence="13" key="1">
    <citation type="submission" date="2023-02" db="EMBL/GenBank/DDBJ databases">
        <title>Elizabethkingia anophelis draft genomes.</title>
        <authorList>
            <person name="Nicholson A.C."/>
            <person name="Whitney A.M."/>
            <person name="Humrighouse B.W."/>
            <person name="Villarma A."/>
            <person name="Bell M."/>
            <person name="Mcquiston J."/>
        </authorList>
    </citation>
    <scope>NUCLEOTIDE SEQUENCE</scope>
    <source>
        <strain evidence="13">B4955</strain>
    </source>
</reference>
<comment type="similarity">
    <text evidence="1 10">Belongs to the class-II aminoacyl-tRNA synthetase family.</text>
</comment>
<evidence type="ECO:0000313" key="14">
    <source>
        <dbReference type="Proteomes" id="UP001189000"/>
    </source>
</evidence>
<dbReference type="RefSeq" id="WP_078675142.1">
    <property type="nucleotide sequence ID" value="NZ_CP071530.1"/>
</dbReference>
<evidence type="ECO:0000256" key="11">
    <source>
        <dbReference type="PIRSR" id="PIRSR001549-1"/>
    </source>
</evidence>
<protein>
    <recommendedName>
        <fullName evidence="10">Histidine--tRNA ligase</fullName>
        <ecNumber evidence="10">6.1.1.21</ecNumber>
    </recommendedName>
    <alternativeName>
        <fullName evidence="10">Histidyl-tRNA synthetase</fullName>
        <shortName evidence="10">HisRS</shortName>
    </alternativeName>
</protein>
<keyword evidence="3 10" id="KW-0963">Cytoplasm</keyword>
<keyword evidence="6 10" id="KW-0067">ATP-binding</keyword>
<accession>A0AAE4P361</accession>
<evidence type="ECO:0000256" key="6">
    <source>
        <dbReference type="ARBA" id="ARBA00022840"/>
    </source>
</evidence>
<evidence type="ECO:0000259" key="12">
    <source>
        <dbReference type="PROSITE" id="PS50862"/>
    </source>
</evidence>
<keyword evidence="4 10" id="KW-0436">Ligase</keyword>
<dbReference type="GO" id="GO:0005524">
    <property type="term" value="F:ATP binding"/>
    <property type="evidence" value="ECO:0007669"/>
    <property type="project" value="UniProtKB-UniRule"/>
</dbReference>
<dbReference type="HAMAP" id="MF_00127">
    <property type="entry name" value="His_tRNA_synth"/>
    <property type="match status" value="1"/>
</dbReference>
<keyword evidence="8 10" id="KW-0030">Aminoacyl-tRNA synthetase</keyword>
<organism evidence="13 14">
    <name type="scientific">Elizabethkingia anophelis</name>
    <dbReference type="NCBI Taxonomy" id="1117645"/>
    <lineage>
        <taxon>Bacteria</taxon>
        <taxon>Pseudomonadati</taxon>
        <taxon>Bacteroidota</taxon>
        <taxon>Flavobacteriia</taxon>
        <taxon>Flavobacteriales</taxon>
        <taxon>Weeksellaceae</taxon>
        <taxon>Elizabethkingia</taxon>
    </lineage>
</organism>
<evidence type="ECO:0000256" key="5">
    <source>
        <dbReference type="ARBA" id="ARBA00022741"/>
    </source>
</evidence>
<dbReference type="PANTHER" id="PTHR11476:SF7">
    <property type="entry name" value="HISTIDINE--TRNA LIGASE"/>
    <property type="match status" value="1"/>
</dbReference>
<dbReference type="GO" id="GO:0005737">
    <property type="term" value="C:cytoplasm"/>
    <property type="evidence" value="ECO:0007669"/>
    <property type="project" value="UniProtKB-SubCell"/>
</dbReference>
<comment type="catalytic activity">
    <reaction evidence="9 10">
        <text>tRNA(His) + L-histidine + ATP = L-histidyl-tRNA(His) + AMP + diphosphate + H(+)</text>
        <dbReference type="Rhea" id="RHEA:17313"/>
        <dbReference type="Rhea" id="RHEA-COMP:9665"/>
        <dbReference type="Rhea" id="RHEA-COMP:9689"/>
        <dbReference type="ChEBI" id="CHEBI:15378"/>
        <dbReference type="ChEBI" id="CHEBI:30616"/>
        <dbReference type="ChEBI" id="CHEBI:33019"/>
        <dbReference type="ChEBI" id="CHEBI:57595"/>
        <dbReference type="ChEBI" id="CHEBI:78442"/>
        <dbReference type="ChEBI" id="CHEBI:78527"/>
        <dbReference type="ChEBI" id="CHEBI:456215"/>
        <dbReference type="EC" id="6.1.1.21"/>
    </reaction>
</comment>
<dbReference type="InterPro" id="IPR045864">
    <property type="entry name" value="aa-tRNA-synth_II/BPL/LPL"/>
</dbReference>
<dbReference type="FunFam" id="3.30.930.10:FF:000093">
    <property type="entry name" value="Histidine--tRNA ligase"/>
    <property type="match status" value="1"/>
</dbReference>
<keyword evidence="5 10" id="KW-0547">Nucleotide-binding</keyword>
<dbReference type="CDD" id="cd00773">
    <property type="entry name" value="HisRS-like_core"/>
    <property type="match status" value="1"/>
</dbReference>
<comment type="subunit">
    <text evidence="2 10">Homodimer.</text>
</comment>
<dbReference type="NCBIfam" id="TIGR00442">
    <property type="entry name" value="hisS"/>
    <property type="match status" value="1"/>
</dbReference>
<dbReference type="InterPro" id="IPR015807">
    <property type="entry name" value="His-tRNA-ligase"/>
</dbReference>
<proteinExistence type="inferred from homology"/>